<evidence type="ECO:0000259" key="1">
    <source>
        <dbReference type="SMART" id="SM00849"/>
    </source>
</evidence>
<dbReference type="eggNOG" id="COG1236">
    <property type="taxonomic scope" value="Bacteria"/>
</dbReference>
<dbReference type="InterPro" id="IPR050698">
    <property type="entry name" value="MBL"/>
</dbReference>
<protein>
    <submittedName>
        <fullName evidence="2">Uncharacterized protein MJ0047</fullName>
    </submittedName>
</protein>
<dbReference type="AlphaFoldDB" id="I7LHL6"/>
<organism evidence="2 3">
    <name type="scientific">Caloramator australicus RC3</name>
    <dbReference type="NCBI Taxonomy" id="857293"/>
    <lineage>
        <taxon>Bacteria</taxon>
        <taxon>Bacillati</taxon>
        <taxon>Bacillota</taxon>
        <taxon>Clostridia</taxon>
        <taxon>Eubacteriales</taxon>
        <taxon>Clostridiaceae</taxon>
        <taxon>Caloramator</taxon>
    </lineage>
</organism>
<dbReference type="InterPro" id="IPR036866">
    <property type="entry name" value="RibonucZ/Hydroxyglut_hydro"/>
</dbReference>
<dbReference type="Pfam" id="PF00753">
    <property type="entry name" value="Lactamase_B"/>
    <property type="match status" value="1"/>
</dbReference>
<feature type="domain" description="Metallo-beta-lactamase" evidence="1">
    <location>
        <begin position="263"/>
        <end position="467"/>
    </location>
</feature>
<dbReference type="PANTHER" id="PTHR11203">
    <property type="entry name" value="CLEAVAGE AND POLYADENYLATION SPECIFICITY FACTOR FAMILY MEMBER"/>
    <property type="match status" value="1"/>
</dbReference>
<dbReference type="PANTHER" id="PTHR11203:SF37">
    <property type="entry name" value="INTEGRATOR COMPLEX SUBUNIT 11"/>
    <property type="match status" value="1"/>
</dbReference>
<dbReference type="RefSeq" id="WP_008909383.1">
    <property type="nucleotide sequence ID" value="NZ_CAKP01000106.1"/>
</dbReference>
<dbReference type="InterPro" id="IPR001279">
    <property type="entry name" value="Metallo-B-lactamas"/>
</dbReference>
<dbReference type="InterPro" id="IPR011108">
    <property type="entry name" value="RMMBL"/>
</dbReference>
<accession>I7LHL6</accession>
<evidence type="ECO:0000313" key="3">
    <source>
        <dbReference type="Proteomes" id="UP000007652"/>
    </source>
</evidence>
<dbReference type="OrthoDB" id="9803916at2"/>
<dbReference type="Pfam" id="PF07521">
    <property type="entry name" value="RMMBL"/>
    <property type="match status" value="1"/>
</dbReference>
<dbReference type="Gene3D" id="3.40.50.10890">
    <property type="match status" value="1"/>
</dbReference>
<evidence type="ECO:0000313" key="2">
    <source>
        <dbReference type="EMBL" id="CCJ34126.1"/>
    </source>
</evidence>
<dbReference type="GO" id="GO:0004521">
    <property type="term" value="F:RNA endonuclease activity"/>
    <property type="evidence" value="ECO:0007669"/>
    <property type="project" value="TreeGrafter"/>
</dbReference>
<proteinExistence type="predicted"/>
<dbReference type="EMBL" id="CAKP01000106">
    <property type="protein sequence ID" value="CCJ34126.1"/>
    <property type="molecule type" value="Genomic_DNA"/>
</dbReference>
<name>I7LHL6_9CLOT</name>
<gene>
    <name evidence="2" type="ORF">CAAU_2042</name>
</gene>
<dbReference type="Gene3D" id="3.60.15.10">
    <property type="entry name" value="Ribonuclease Z/Hydroxyacylglutathione hydrolase-like"/>
    <property type="match status" value="1"/>
</dbReference>
<dbReference type="SMART" id="SM00849">
    <property type="entry name" value="Lactamase_B"/>
    <property type="match status" value="1"/>
</dbReference>
<dbReference type="Proteomes" id="UP000007652">
    <property type="component" value="Unassembled WGS sequence"/>
</dbReference>
<dbReference type="SUPFAM" id="SSF56281">
    <property type="entry name" value="Metallo-hydrolase/oxidoreductase"/>
    <property type="match status" value="1"/>
</dbReference>
<reference evidence="2 3" key="1">
    <citation type="journal article" date="2011" name="J. Bacteriol.">
        <title>Draft genome sequence of Caloramator australicus strain RC3T, a thermoanaerobe from the Great Artesian Basin of Australia.</title>
        <authorList>
            <person name="Ogg C.D."/>
            <person name="Patel B.K.C."/>
        </authorList>
    </citation>
    <scope>NUCLEOTIDE SEQUENCE [LARGE SCALE GENOMIC DNA]</scope>
    <source>
        <strain evidence="2 3">RC3</strain>
    </source>
</reference>
<dbReference type="STRING" id="857293.CAAU_2042"/>
<keyword evidence="3" id="KW-1185">Reference proteome</keyword>
<sequence>MLKDFIEQKLELIKGNNDIKEIIKYNEIAEYEYFINGDKQYLDLLMVISYRLEDYHLSYFYSNEGIKDLGYPIFYVYNVLSLLKLGYYRYAEKIFWEKIEDILNLVETDCLNIEEIIELFIIFYYNFSKLPVNIRRYCEENLDKDVIKLYLAQDKALKGEKNFLNIIMDEIIYRFDKNFILKNHINCLLGKLVNRKYYNNAIYDGYLEKNFFEGFSCDFSVYDRQLLKISLPDFDDMKQSFNFYKYDYIDSQLEVKTLKLDKMVSLHVIKCEDKYIILDCGAYIEDGRAKEIDVYGFLKENNIKTEDIEGIFISHAHLDHYGSINRVETLDIPIFMSRDTFNLINKINSDGIKCNNINFIEEDKTIKLNNFLVRPFFNGHILGSMGFDIKVKGRRIIYTGDFCINDQYTVKGLDISKLKGEDIDILMMETTYGERDYILDYEDNRTILKKTINILQRYNIKILIPAFAIGRAQEIVCMLNEINLENPILIDGQAAQISYYYERNSMAKNIIGPKVHVSQGSLEDKLFNYNIFIASSGMLQKGSTSYMYFENLIKNNFMLLKTGFIEEDNQAMEIVNLFKGYKINFIDIPLSAHANYNQLLEVILRLQPKNVVMVHGKGILNIS</sequence>
<comment type="caution">
    <text evidence="2">The sequence shown here is derived from an EMBL/GenBank/DDBJ whole genome shotgun (WGS) entry which is preliminary data.</text>
</comment>